<dbReference type="EC" id="3.5.3.8" evidence="5"/>
<evidence type="ECO:0000256" key="1">
    <source>
        <dbReference type="ARBA" id="ARBA00022723"/>
    </source>
</evidence>
<accession>A0A073JXB5</accession>
<dbReference type="EMBL" id="JOTN01000011">
    <property type="protein sequence ID" value="KEK18852.1"/>
    <property type="molecule type" value="Genomic_DNA"/>
</dbReference>
<comment type="cofactor">
    <cofactor evidence="6">
        <name>Mn(2+)</name>
        <dbReference type="ChEBI" id="CHEBI:29035"/>
    </cofactor>
    <text evidence="6">Binds 2 manganese ions per subunit.</text>
</comment>
<proteinExistence type="inferred from homology"/>
<dbReference type="AlphaFoldDB" id="A0A073JXB5"/>
<dbReference type="STRING" id="574376.BAMA_03505"/>
<dbReference type="GO" id="GO:0050415">
    <property type="term" value="F:formimidoylglutamase activity"/>
    <property type="evidence" value="ECO:0007669"/>
    <property type="project" value="UniProtKB-UniRule"/>
</dbReference>
<keyword evidence="3" id="KW-0369">Histidine metabolism</keyword>
<evidence type="ECO:0000256" key="4">
    <source>
        <dbReference type="ARBA" id="ARBA00023211"/>
    </source>
</evidence>
<feature type="binding site" evidence="6">
    <location>
        <position position="150"/>
    </location>
    <ligand>
        <name>Mn(2+)</name>
        <dbReference type="ChEBI" id="CHEBI:29035"/>
        <label>1</label>
    </ligand>
</feature>
<comment type="caution">
    <text evidence="9">The sequence shown here is derived from an EMBL/GenBank/DDBJ whole genome shotgun (WGS) entry which is preliminary data.</text>
</comment>
<dbReference type="GO" id="GO:0046872">
    <property type="term" value="F:metal ion binding"/>
    <property type="evidence" value="ECO:0007669"/>
    <property type="project" value="UniProtKB-KW"/>
</dbReference>
<dbReference type="OrthoDB" id="9788689at2"/>
<comment type="similarity">
    <text evidence="7 8">Belongs to the arginase family.</text>
</comment>
<feature type="binding site" evidence="6">
    <location>
        <position position="245"/>
    </location>
    <ligand>
        <name>Mn(2+)</name>
        <dbReference type="ChEBI" id="CHEBI:29035"/>
        <label>1</label>
    </ligand>
</feature>
<evidence type="ECO:0000313" key="9">
    <source>
        <dbReference type="EMBL" id="KEK18852.1"/>
    </source>
</evidence>
<feature type="binding site" evidence="6">
    <location>
        <position position="243"/>
    </location>
    <ligand>
        <name>Mn(2+)</name>
        <dbReference type="ChEBI" id="CHEBI:29035"/>
        <label>1</label>
    </ligand>
</feature>
<evidence type="ECO:0000256" key="8">
    <source>
        <dbReference type="RuleBase" id="RU003684"/>
    </source>
</evidence>
<sequence length="328" mass="36717">MQLEHYLKQNAKFVDREVTKWHDILKKWDGHEEIHGAALIGAPLSKPSISHSGACFAPKTIRAMLDAYSTYAVGKEHDMNESVLYDCGDIEMHVTKIQESHERIKRTMETMTKQSPHMVPIVLGGDHSISFPSIAGFANSKGKIGIIQFDAHHDLRNLQDGGPSNGTPFRSLLESNVVRGKQLIQIGIRDFSNAQAYHEYAKEQGVTVYTMDHVWERSIKDIIRECVETLRKQGVTNIYVSLDMDVLDQAFAPGCPAIGPGGMDSITLMRAIEELGKEPLVSAMDIVEIDPTLDFRDMTSRVAAQVIMRFLLTREIEINSKNSKVINL</sequence>
<feature type="binding site" evidence="6">
    <location>
        <position position="152"/>
    </location>
    <ligand>
        <name>Mn(2+)</name>
        <dbReference type="ChEBI" id="CHEBI:29035"/>
        <label>1</label>
    </ligand>
</feature>
<dbReference type="PRINTS" id="PR00116">
    <property type="entry name" value="ARGINASE"/>
</dbReference>
<dbReference type="GO" id="GO:0008783">
    <property type="term" value="F:agmatinase activity"/>
    <property type="evidence" value="ECO:0007669"/>
    <property type="project" value="TreeGrafter"/>
</dbReference>
<keyword evidence="4 6" id="KW-0464">Manganese</keyword>
<evidence type="ECO:0000256" key="6">
    <source>
        <dbReference type="PIRSR" id="PIRSR036979-1"/>
    </source>
</evidence>
<feature type="binding site" evidence="6">
    <location>
        <position position="154"/>
    </location>
    <ligand>
        <name>Mn(2+)</name>
        <dbReference type="ChEBI" id="CHEBI:29035"/>
        <label>1</label>
    </ligand>
</feature>
<evidence type="ECO:0000256" key="7">
    <source>
        <dbReference type="PROSITE-ProRule" id="PRU00742"/>
    </source>
</evidence>
<organism evidence="9 10">
    <name type="scientific">Bacillus manliponensis</name>
    <dbReference type="NCBI Taxonomy" id="574376"/>
    <lineage>
        <taxon>Bacteria</taxon>
        <taxon>Bacillati</taxon>
        <taxon>Bacillota</taxon>
        <taxon>Bacilli</taxon>
        <taxon>Bacillales</taxon>
        <taxon>Bacillaceae</taxon>
        <taxon>Bacillus</taxon>
        <taxon>Bacillus cereus group</taxon>
    </lineage>
</organism>
<dbReference type="PROSITE" id="PS01053">
    <property type="entry name" value="ARGINASE_1"/>
    <property type="match status" value="1"/>
</dbReference>
<dbReference type="InterPro" id="IPR006035">
    <property type="entry name" value="Ureohydrolase"/>
</dbReference>
<dbReference type="GO" id="GO:0033389">
    <property type="term" value="P:putrescine biosynthetic process from arginine, via agmatine"/>
    <property type="evidence" value="ECO:0007669"/>
    <property type="project" value="TreeGrafter"/>
</dbReference>
<dbReference type="InterPro" id="IPR023696">
    <property type="entry name" value="Ureohydrolase_dom_sf"/>
</dbReference>
<evidence type="ECO:0000256" key="3">
    <source>
        <dbReference type="ARBA" id="ARBA00022808"/>
    </source>
</evidence>
<evidence type="ECO:0000313" key="10">
    <source>
        <dbReference type="Proteomes" id="UP000027822"/>
    </source>
</evidence>
<keyword evidence="2 8" id="KW-0378">Hydrolase</keyword>
<gene>
    <name evidence="9" type="ORF">BAMA_03505</name>
</gene>
<dbReference type="Pfam" id="PF00491">
    <property type="entry name" value="Arginase"/>
    <property type="match status" value="1"/>
</dbReference>
<dbReference type="PANTHER" id="PTHR11358">
    <property type="entry name" value="ARGINASE/AGMATINASE"/>
    <property type="match status" value="1"/>
</dbReference>
<dbReference type="PIRSF" id="PIRSF036979">
    <property type="entry name" value="Arginase"/>
    <property type="match status" value="1"/>
</dbReference>
<dbReference type="RefSeq" id="WP_034640064.1">
    <property type="nucleotide sequence ID" value="NZ_CBCSJC010000027.1"/>
</dbReference>
<dbReference type="NCBIfam" id="TIGR01227">
    <property type="entry name" value="hutG"/>
    <property type="match status" value="1"/>
</dbReference>
<dbReference type="PROSITE" id="PS51409">
    <property type="entry name" value="ARGINASE_2"/>
    <property type="match status" value="1"/>
</dbReference>
<feature type="binding site" evidence="6">
    <location>
        <position position="127"/>
    </location>
    <ligand>
        <name>Mn(2+)</name>
        <dbReference type="ChEBI" id="CHEBI:29035"/>
        <label>1</label>
    </ligand>
</feature>
<keyword evidence="10" id="KW-1185">Reference proteome</keyword>
<dbReference type="GO" id="GO:0019556">
    <property type="term" value="P:L-histidine catabolic process to glutamate and formamide"/>
    <property type="evidence" value="ECO:0007669"/>
    <property type="project" value="UniProtKB-UniRule"/>
</dbReference>
<dbReference type="Gene3D" id="3.40.800.10">
    <property type="entry name" value="Ureohydrolase domain"/>
    <property type="match status" value="1"/>
</dbReference>
<dbReference type="SUPFAM" id="SSF52768">
    <property type="entry name" value="Arginase/deacetylase"/>
    <property type="match status" value="1"/>
</dbReference>
<keyword evidence="1 6" id="KW-0479">Metal-binding</keyword>
<dbReference type="CDD" id="cd09990">
    <property type="entry name" value="Agmatinase-like"/>
    <property type="match status" value="1"/>
</dbReference>
<protein>
    <recommendedName>
        <fullName evidence="5">Formimidoylglutamase</fullName>
        <ecNumber evidence="5">3.5.3.8</ecNumber>
    </recommendedName>
</protein>
<dbReference type="PANTHER" id="PTHR11358:SF35">
    <property type="entry name" value="FORMIMIDOYLGLUTAMASE"/>
    <property type="match status" value="1"/>
</dbReference>
<name>A0A073JXB5_9BACI</name>
<dbReference type="InterPro" id="IPR005923">
    <property type="entry name" value="HutG"/>
</dbReference>
<dbReference type="eggNOG" id="COG0010">
    <property type="taxonomic scope" value="Bacteria"/>
</dbReference>
<dbReference type="Proteomes" id="UP000027822">
    <property type="component" value="Unassembled WGS sequence"/>
</dbReference>
<dbReference type="InterPro" id="IPR020855">
    <property type="entry name" value="Ureohydrolase_Mn_BS"/>
</dbReference>
<evidence type="ECO:0000256" key="2">
    <source>
        <dbReference type="ARBA" id="ARBA00022801"/>
    </source>
</evidence>
<reference evidence="9 10" key="1">
    <citation type="submission" date="2014-06" db="EMBL/GenBank/DDBJ databases">
        <title>Draft genome sequence of Bacillus manliponensis JCM 15802 (MCCC 1A00708).</title>
        <authorList>
            <person name="Lai Q."/>
            <person name="Liu Y."/>
            <person name="Shao Z."/>
        </authorList>
    </citation>
    <scope>NUCLEOTIDE SEQUENCE [LARGE SCALE GENOMIC DNA]</scope>
    <source>
        <strain evidence="9 10">JCM 15802</strain>
    </source>
</reference>
<evidence type="ECO:0000256" key="5">
    <source>
        <dbReference type="NCBIfam" id="TIGR01227"/>
    </source>
</evidence>